<proteinExistence type="predicted"/>
<dbReference type="PANTHER" id="PTHR22803">
    <property type="entry name" value="MANNOSE, PHOSPHOLIPASE, LECTIN RECEPTOR RELATED"/>
    <property type="match status" value="1"/>
</dbReference>
<dbReference type="SUPFAM" id="SSF56436">
    <property type="entry name" value="C-type lectin-like"/>
    <property type="match status" value="2"/>
</dbReference>
<dbReference type="Pfam" id="PF07679">
    <property type="entry name" value="I-set"/>
    <property type="match status" value="1"/>
</dbReference>
<keyword evidence="5" id="KW-1185">Reference proteome</keyword>
<evidence type="ECO:0000256" key="1">
    <source>
        <dbReference type="ARBA" id="ARBA00022734"/>
    </source>
</evidence>
<evidence type="ECO:0000313" key="4">
    <source>
        <dbReference type="EMBL" id="KAK0140722.1"/>
    </source>
</evidence>
<protein>
    <submittedName>
        <fullName evidence="4">C-type lectin domain family 4 member K</fullName>
    </submittedName>
</protein>
<dbReference type="InterPro" id="IPR033989">
    <property type="entry name" value="CD209-like_CTLD"/>
</dbReference>
<dbReference type="InterPro" id="IPR013783">
    <property type="entry name" value="Ig-like_fold"/>
</dbReference>
<dbReference type="InterPro" id="IPR016186">
    <property type="entry name" value="C-type_lectin-like/link_sf"/>
</dbReference>
<dbReference type="PROSITE" id="PS50835">
    <property type="entry name" value="IG_LIKE"/>
    <property type="match status" value="1"/>
</dbReference>
<gene>
    <name evidence="4" type="primary">Cd207</name>
    <name evidence="4" type="ORF">N1851_022290</name>
</gene>
<evidence type="ECO:0000259" key="3">
    <source>
        <dbReference type="PROSITE" id="PS50835"/>
    </source>
</evidence>
<dbReference type="EMBL" id="JAOPHQ010004028">
    <property type="protein sequence ID" value="KAK0140722.1"/>
    <property type="molecule type" value="Genomic_DNA"/>
</dbReference>
<dbReference type="InterPro" id="IPR003599">
    <property type="entry name" value="Ig_sub"/>
</dbReference>
<dbReference type="GO" id="GO:0030246">
    <property type="term" value="F:carbohydrate binding"/>
    <property type="evidence" value="ECO:0007669"/>
    <property type="project" value="UniProtKB-KW"/>
</dbReference>
<dbReference type="InterPro" id="IPR013098">
    <property type="entry name" value="Ig_I-set"/>
</dbReference>
<dbReference type="PROSITE" id="PS50041">
    <property type="entry name" value="C_TYPE_LECTIN_2"/>
    <property type="match status" value="2"/>
</dbReference>
<dbReference type="Gene3D" id="2.60.40.10">
    <property type="entry name" value="Immunoglobulins"/>
    <property type="match status" value="1"/>
</dbReference>
<evidence type="ECO:0000259" key="2">
    <source>
        <dbReference type="PROSITE" id="PS50041"/>
    </source>
</evidence>
<dbReference type="Proteomes" id="UP001174136">
    <property type="component" value="Unassembled WGS sequence"/>
</dbReference>
<dbReference type="SMART" id="SM00034">
    <property type="entry name" value="CLECT"/>
    <property type="match status" value="2"/>
</dbReference>
<evidence type="ECO:0000313" key="5">
    <source>
        <dbReference type="Proteomes" id="UP001174136"/>
    </source>
</evidence>
<dbReference type="Pfam" id="PF00059">
    <property type="entry name" value="Lectin_C"/>
    <property type="match status" value="2"/>
</dbReference>
<keyword evidence="1" id="KW-0430">Lectin</keyword>
<reference evidence="4" key="1">
    <citation type="journal article" date="2023" name="Front. Mar. Sci.">
        <title>A new Merluccius polli reference genome to investigate the effects of global change in West African waters.</title>
        <authorList>
            <person name="Mateo J.L."/>
            <person name="Blanco-Fernandez C."/>
            <person name="Garcia-Vazquez E."/>
            <person name="Machado-Schiaffino G."/>
        </authorList>
    </citation>
    <scope>NUCLEOTIDE SEQUENCE</scope>
    <source>
        <strain evidence="4">C29</strain>
        <tissue evidence="4">Fin</tissue>
    </source>
</reference>
<dbReference type="SMART" id="SM00409">
    <property type="entry name" value="IG"/>
    <property type="match status" value="1"/>
</dbReference>
<dbReference type="CDD" id="cd03590">
    <property type="entry name" value="CLECT_DC-SIGN_like"/>
    <property type="match status" value="2"/>
</dbReference>
<dbReference type="AlphaFoldDB" id="A0AA47NYM3"/>
<accession>A0AA47NYM3</accession>
<sequence>MVMSPHLINADPLAQHRITVDQGTSWRCRLCISVVPNKGIETETMARIDLEAKLYFTHLILLPWCLSAARIIMGCHRRPWTVLPDQGCVPAAAHEPGVLNQVYQDVVASPDRVGLTAGLTDSGEAVQRGTMASIHELDSGLPEEQENLSLDVRATRKRRSDDLILLGWMYYNHSVYYSSTTGKNWTASRDYCLERDADLVVINSREEQEFVGGLGFGHWIGLSKRDPEGTWKWVDGTNMTSSFWGRGQPDNNRGAEDCVATQGGRGLEELGLGLRTGLGGSWHDGPCAELVPWICEKFLVLDHLQADLNKEVMREGEAPQIYDPPSSKTVSVGETANFSCCARGRPQPTIQWLQDGRLLETNGTDNRSESVVRMDGENLVLRGVRSGVETVLCMATNSAGTANHTAWLPVYGKTWTQGEMTSVGNNGVRVFLSHSTDRRPDGWLHYNHSLYFISTTEKNWAASRDDCLERDADLIVINSREEQLCCHDNRYHYYLKQEFVEGLGGFGHWIGLNKRDPEGTWKWVDGTNMTSSFWRRGQPDNNRGAEDCVATLERNDPLIIQVGGPLERGWYDKPCAVEYYWICEKV</sequence>
<dbReference type="SUPFAM" id="SSF48726">
    <property type="entry name" value="Immunoglobulin"/>
    <property type="match status" value="1"/>
</dbReference>
<dbReference type="InterPro" id="IPR001304">
    <property type="entry name" value="C-type_lectin-like"/>
</dbReference>
<dbReference type="InterPro" id="IPR036179">
    <property type="entry name" value="Ig-like_dom_sf"/>
</dbReference>
<feature type="domain" description="Ig-like" evidence="3">
    <location>
        <begin position="319"/>
        <end position="409"/>
    </location>
</feature>
<dbReference type="InterPro" id="IPR050111">
    <property type="entry name" value="C-type_lectin/snaclec_domain"/>
</dbReference>
<dbReference type="Gene3D" id="3.10.100.10">
    <property type="entry name" value="Mannose-Binding Protein A, subunit A"/>
    <property type="match status" value="2"/>
</dbReference>
<comment type="caution">
    <text evidence="4">The sequence shown here is derived from an EMBL/GenBank/DDBJ whole genome shotgun (WGS) entry which is preliminary data.</text>
</comment>
<organism evidence="4 5">
    <name type="scientific">Merluccius polli</name>
    <name type="common">Benguela hake</name>
    <name type="synonym">Merluccius cadenati</name>
    <dbReference type="NCBI Taxonomy" id="89951"/>
    <lineage>
        <taxon>Eukaryota</taxon>
        <taxon>Metazoa</taxon>
        <taxon>Chordata</taxon>
        <taxon>Craniata</taxon>
        <taxon>Vertebrata</taxon>
        <taxon>Euteleostomi</taxon>
        <taxon>Actinopterygii</taxon>
        <taxon>Neopterygii</taxon>
        <taxon>Teleostei</taxon>
        <taxon>Neoteleostei</taxon>
        <taxon>Acanthomorphata</taxon>
        <taxon>Zeiogadaria</taxon>
        <taxon>Gadariae</taxon>
        <taxon>Gadiformes</taxon>
        <taxon>Gadoidei</taxon>
        <taxon>Merlucciidae</taxon>
        <taxon>Merluccius</taxon>
    </lineage>
</organism>
<feature type="domain" description="C-type lectin" evidence="2">
    <location>
        <begin position="171"/>
        <end position="296"/>
    </location>
</feature>
<dbReference type="InterPro" id="IPR007110">
    <property type="entry name" value="Ig-like_dom"/>
</dbReference>
<feature type="domain" description="C-type lectin" evidence="2">
    <location>
        <begin position="446"/>
        <end position="584"/>
    </location>
</feature>
<dbReference type="InterPro" id="IPR016187">
    <property type="entry name" value="CTDL_fold"/>
</dbReference>
<name>A0AA47NYM3_MERPO</name>